<evidence type="ECO:0000313" key="2">
    <source>
        <dbReference type="Proteomes" id="UP000008641"/>
    </source>
</evidence>
<dbReference type="STRING" id="865938.Weevi_1893"/>
<keyword evidence="2" id="KW-1185">Reference proteome</keyword>
<sequence length="77" mass="8935">MSFYLIFREKMLNLHKFFKNHIVYEEIFFSLVRSSILSLQAQMGVNTDNPQATLDVQGNVIVGEASYTEDKTGFLLW</sequence>
<dbReference type="KEGG" id="wvi:Weevi_1893"/>
<dbReference type="HOGENOM" id="CLU_2637137_0_0_10"/>
<dbReference type="AlphaFoldDB" id="F0P0Z6"/>
<reference evidence="2" key="2">
    <citation type="journal article" date="2011" name="Stand. Genomic Sci.">
        <title>Complete genome sequence of Weeksella virosa type strain (9751T).</title>
        <authorList>
            <person name="Lang E."/>
            <person name="Teshima H."/>
            <person name="Lucas S."/>
            <person name="Lapidus A."/>
            <person name="Hammon N."/>
            <person name="Deshpande S."/>
            <person name="Nolan M."/>
            <person name="Cheng J."/>
            <person name="Pitluck S."/>
            <person name="Liolios K."/>
            <person name="Pagani I."/>
            <person name="Mikhailova N."/>
            <person name="Ivanova N."/>
            <person name="Mavromatis K."/>
            <person name="Pati A."/>
            <person name="Tapia R."/>
            <person name="Han C."/>
            <person name="Goodwin L."/>
            <person name="Chen A."/>
            <person name="Palaniappan K."/>
            <person name="Land M."/>
            <person name="Hauser L."/>
            <person name="Chang Y."/>
            <person name="Jeffries C."/>
            <person name="Brambilla E."/>
            <person name="Kopitz M."/>
            <person name="Rohde M."/>
            <person name="Goker M."/>
            <person name="Tindall B."/>
            <person name="Detter J."/>
            <person name="Woyke T."/>
            <person name="Bristow J."/>
            <person name="Eisen J."/>
            <person name="Markowitz V."/>
            <person name="Hugenholtz P."/>
            <person name="Klenk H."/>
            <person name="Kyrpides N."/>
        </authorList>
    </citation>
    <scope>NUCLEOTIDE SEQUENCE [LARGE SCALE GENOMIC DNA]</scope>
    <source>
        <strain evidence="2">ATCC 43766 / DSM 16922 / JCM 21250 / NBRC 16016 / NCTC 11634 / CL345/78</strain>
    </source>
</reference>
<protein>
    <submittedName>
        <fullName evidence="1">Uncharacterized protein</fullName>
    </submittedName>
</protein>
<dbReference type="Proteomes" id="UP000008641">
    <property type="component" value="Chromosome"/>
</dbReference>
<reference evidence="1 2" key="1">
    <citation type="journal article" date="2011" name="Stand. Genomic Sci.">
        <title>Complete genome sequence of Weeksella virosa type strain (9751).</title>
        <authorList>
            <person name="Lang E."/>
            <person name="Teshima H."/>
            <person name="Lucas S."/>
            <person name="Lapidus A."/>
            <person name="Hammon N."/>
            <person name="Deshpande S."/>
            <person name="Nolan M."/>
            <person name="Cheng J.F."/>
            <person name="Pitluck S."/>
            <person name="Liolios K."/>
            <person name="Pagani I."/>
            <person name="Mikhailova N."/>
            <person name="Ivanova N."/>
            <person name="Mavromatis K."/>
            <person name="Pati A."/>
            <person name="Tapia R."/>
            <person name="Han C."/>
            <person name="Goodwin L."/>
            <person name="Chen A."/>
            <person name="Palaniappan K."/>
            <person name="Land M."/>
            <person name="Hauser L."/>
            <person name="Chang Y.J."/>
            <person name="Jeffries C.D."/>
            <person name="Brambilla E.M."/>
            <person name="Kopitz M."/>
            <person name="Rohde M."/>
            <person name="Goker M."/>
            <person name="Tindall B.J."/>
            <person name="Detter J.C."/>
            <person name="Woyke T."/>
            <person name="Bristow J."/>
            <person name="Eisen J.A."/>
            <person name="Markowitz V."/>
            <person name="Hugenholtz P."/>
            <person name="Klenk H.P."/>
            <person name="Kyrpides N.C."/>
        </authorList>
    </citation>
    <scope>NUCLEOTIDE SEQUENCE [LARGE SCALE GENOMIC DNA]</scope>
    <source>
        <strain evidence="2">ATCC 43766 / DSM 16922 / JCM 21250 / NBRC 16016 / NCTC 11634 / CL345/78</strain>
    </source>
</reference>
<evidence type="ECO:0000313" key="1">
    <source>
        <dbReference type="EMBL" id="ADX68580.1"/>
    </source>
</evidence>
<gene>
    <name evidence="1" type="ordered locus">Weevi_1893</name>
</gene>
<organism evidence="1 2">
    <name type="scientific">Weeksella virosa (strain ATCC 43766 / DSM 16922 / JCM 21250 / CCUG 30538 / CDC 9751 / IAM 14551 / NBRC 16016 / NCTC 11634 / CL345/78)</name>
    <dbReference type="NCBI Taxonomy" id="865938"/>
    <lineage>
        <taxon>Bacteria</taxon>
        <taxon>Pseudomonadati</taxon>
        <taxon>Bacteroidota</taxon>
        <taxon>Flavobacteriia</taxon>
        <taxon>Flavobacteriales</taxon>
        <taxon>Weeksellaceae</taxon>
        <taxon>Weeksella</taxon>
    </lineage>
</organism>
<dbReference type="EMBL" id="CP002455">
    <property type="protein sequence ID" value="ADX68580.1"/>
    <property type="molecule type" value="Genomic_DNA"/>
</dbReference>
<name>F0P0Z6_WEEVC</name>
<proteinExistence type="predicted"/>
<accession>F0P0Z6</accession>